<dbReference type="RefSeq" id="WP_378250463.1">
    <property type="nucleotide sequence ID" value="NZ_JBHSKF010000017.1"/>
</dbReference>
<evidence type="ECO:0000256" key="1">
    <source>
        <dbReference type="SAM" id="MobiDB-lite"/>
    </source>
</evidence>
<keyword evidence="2" id="KW-0812">Transmembrane</keyword>
<evidence type="ECO:0000313" key="4">
    <source>
        <dbReference type="Proteomes" id="UP001596157"/>
    </source>
</evidence>
<evidence type="ECO:0000256" key="2">
    <source>
        <dbReference type="SAM" id="Phobius"/>
    </source>
</evidence>
<reference evidence="4" key="1">
    <citation type="journal article" date="2019" name="Int. J. Syst. Evol. Microbiol.">
        <title>The Global Catalogue of Microorganisms (GCM) 10K type strain sequencing project: providing services to taxonomists for standard genome sequencing and annotation.</title>
        <authorList>
            <consortium name="The Broad Institute Genomics Platform"/>
            <consortium name="The Broad Institute Genome Sequencing Center for Infectious Disease"/>
            <person name="Wu L."/>
            <person name="Ma J."/>
        </authorList>
    </citation>
    <scope>NUCLEOTIDE SEQUENCE [LARGE SCALE GENOMIC DNA]</scope>
    <source>
        <strain evidence="4">CCUG 59778</strain>
    </source>
</reference>
<keyword evidence="2" id="KW-1133">Transmembrane helix</keyword>
<feature type="transmembrane region" description="Helical" evidence="2">
    <location>
        <begin position="20"/>
        <end position="36"/>
    </location>
</feature>
<feature type="region of interest" description="Disordered" evidence="1">
    <location>
        <begin position="146"/>
        <end position="171"/>
    </location>
</feature>
<protein>
    <recommendedName>
        <fullName evidence="5">Integral membrane protein</fullName>
    </recommendedName>
</protein>
<dbReference type="EMBL" id="JBHSKF010000017">
    <property type="protein sequence ID" value="MFC5290572.1"/>
    <property type="molecule type" value="Genomic_DNA"/>
</dbReference>
<proteinExistence type="predicted"/>
<evidence type="ECO:0000313" key="3">
    <source>
        <dbReference type="EMBL" id="MFC5290572.1"/>
    </source>
</evidence>
<evidence type="ECO:0008006" key="5">
    <source>
        <dbReference type="Google" id="ProtNLM"/>
    </source>
</evidence>
<sequence length="171" mass="18983">MDQLNPYETPNTFKAHRAEYLFGVVVVTGLMVWNISEIRWWVAIGLFFYIDLIGYLPGAIAFKKANGGPIAKGYYVLYNVMHSFITQGTVILVWCLTIGPEWALLIIPFHLFGDRGLFGNFMKPLALPFEPVAQPAYQKMLDELGIDQKGPEGGHGPAAEAEKPEPALAGR</sequence>
<keyword evidence="4" id="KW-1185">Reference proteome</keyword>
<comment type="caution">
    <text evidence="3">The sequence shown here is derived from an EMBL/GenBank/DDBJ whole genome shotgun (WGS) entry which is preliminary data.</text>
</comment>
<accession>A0ABW0EUK2</accession>
<organism evidence="3 4">
    <name type="scientific">Actinokineospora guangxiensis</name>
    <dbReference type="NCBI Taxonomy" id="1490288"/>
    <lineage>
        <taxon>Bacteria</taxon>
        <taxon>Bacillati</taxon>
        <taxon>Actinomycetota</taxon>
        <taxon>Actinomycetes</taxon>
        <taxon>Pseudonocardiales</taxon>
        <taxon>Pseudonocardiaceae</taxon>
        <taxon>Actinokineospora</taxon>
    </lineage>
</organism>
<keyword evidence="2" id="KW-0472">Membrane</keyword>
<dbReference type="Proteomes" id="UP001596157">
    <property type="component" value="Unassembled WGS sequence"/>
</dbReference>
<feature type="transmembrane region" description="Helical" evidence="2">
    <location>
        <begin position="42"/>
        <end position="62"/>
    </location>
</feature>
<gene>
    <name evidence="3" type="ORF">ACFPM7_26255</name>
</gene>
<name>A0ABW0EUK2_9PSEU</name>